<dbReference type="InterPro" id="IPR018060">
    <property type="entry name" value="HTH_AraC"/>
</dbReference>
<evidence type="ECO:0000259" key="5">
    <source>
        <dbReference type="PROSITE" id="PS01124"/>
    </source>
</evidence>
<evidence type="ECO:0000313" key="6">
    <source>
        <dbReference type="EMBL" id="GAA3827160.1"/>
    </source>
</evidence>
<dbReference type="RefSeq" id="WP_308191163.1">
    <property type="nucleotide sequence ID" value="NZ_BAABCM010000007.1"/>
</dbReference>
<keyword evidence="7" id="KW-1185">Reference proteome</keyword>
<accession>A0ABP7IUA4</accession>
<name>A0ABP7IUA4_9PSEU</name>
<evidence type="ECO:0000256" key="3">
    <source>
        <dbReference type="ARBA" id="ARBA00023163"/>
    </source>
</evidence>
<keyword evidence="2" id="KW-0238">DNA-binding</keyword>
<dbReference type="PANTHER" id="PTHR46796:SF12">
    <property type="entry name" value="HTH-TYPE DNA-BINDING TRANSCRIPTIONAL ACTIVATOR EUTR"/>
    <property type="match status" value="1"/>
</dbReference>
<feature type="domain" description="HTH araC/xylS-type" evidence="5">
    <location>
        <begin position="1"/>
        <end position="68"/>
    </location>
</feature>
<dbReference type="Proteomes" id="UP001501624">
    <property type="component" value="Unassembled WGS sequence"/>
</dbReference>
<keyword evidence="3" id="KW-0804">Transcription</keyword>
<dbReference type="SMART" id="SM00342">
    <property type="entry name" value="HTH_ARAC"/>
    <property type="match status" value="1"/>
</dbReference>
<dbReference type="PANTHER" id="PTHR46796">
    <property type="entry name" value="HTH-TYPE TRANSCRIPTIONAL ACTIVATOR RHAS-RELATED"/>
    <property type="match status" value="1"/>
</dbReference>
<dbReference type="SUPFAM" id="SSF46689">
    <property type="entry name" value="Homeodomain-like"/>
    <property type="match status" value="1"/>
</dbReference>
<keyword evidence="1" id="KW-0805">Transcription regulation</keyword>
<dbReference type="Pfam" id="PF12833">
    <property type="entry name" value="HTH_18"/>
    <property type="match status" value="1"/>
</dbReference>
<evidence type="ECO:0000256" key="2">
    <source>
        <dbReference type="ARBA" id="ARBA00023125"/>
    </source>
</evidence>
<comment type="caution">
    <text evidence="6">The sequence shown here is derived from an EMBL/GenBank/DDBJ whole genome shotgun (WGS) entry which is preliminary data.</text>
</comment>
<evidence type="ECO:0000256" key="1">
    <source>
        <dbReference type="ARBA" id="ARBA00023015"/>
    </source>
</evidence>
<dbReference type="InterPro" id="IPR009057">
    <property type="entry name" value="Homeodomain-like_sf"/>
</dbReference>
<evidence type="ECO:0000256" key="4">
    <source>
        <dbReference type="SAM" id="MobiDB-lite"/>
    </source>
</evidence>
<dbReference type="Gene3D" id="1.10.10.60">
    <property type="entry name" value="Homeodomain-like"/>
    <property type="match status" value="1"/>
</dbReference>
<reference evidence="7" key="1">
    <citation type="journal article" date="2019" name="Int. J. Syst. Evol. Microbiol.">
        <title>The Global Catalogue of Microorganisms (GCM) 10K type strain sequencing project: providing services to taxonomists for standard genome sequencing and annotation.</title>
        <authorList>
            <consortium name="The Broad Institute Genomics Platform"/>
            <consortium name="The Broad Institute Genome Sequencing Center for Infectious Disease"/>
            <person name="Wu L."/>
            <person name="Ma J."/>
        </authorList>
    </citation>
    <scope>NUCLEOTIDE SEQUENCE [LARGE SCALE GENOMIC DNA]</scope>
    <source>
        <strain evidence="7">JCM 17017</strain>
    </source>
</reference>
<evidence type="ECO:0000313" key="7">
    <source>
        <dbReference type="Proteomes" id="UP001501624"/>
    </source>
</evidence>
<proteinExistence type="predicted"/>
<feature type="region of interest" description="Disordered" evidence="4">
    <location>
        <begin position="66"/>
        <end position="97"/>
    </location>
</feature>
<dbReference type="InterPro" id="IPR050204">
    <property type="entry name" value="AraC_XylS_family_regulators"/>
</dbReference>
<dbReference type="EMBL" id="BAABCM010000007">
    <property type="protein sequence ID" value="GAA3827160.1"/>
    <property type="molecule type" value="Genomic_DNA"/>
</dbReference>
<dbReference type="PROSITE" id="PS01124">
    <property type="entry name" value="HTH_ARAC_FAMILY_2"/>
    <property type="match status" value="1"/>
</dbReference>
<protein>
    <recommendedName>
        <fullName evidence="5">HTH araC/xylS-type domain-containing protein</fullName>
    </recommendedName>
</protein>
<organism evidence="6 7">
    <name type="scientific">Amycolatopsis tucumanensis</name>
    <dbReference type="NCBI Taxonomy" id="401106"/>
    <lineage>
        <taxon>Bacteria</taxon>
        <taxon>Bacillati</taxon>
        <taxon>Actinomycetota</taxon>
        <taxon>Actinomycetes</taxon>
        <taxon>Pseudonocardiales</taxon>
        <taxon>Pseudonocardiaceae</taxon>
        <taxon>Amycolatopsis</taxon>
    </lineage>
</organism>
<gene>
    <name evidence="6" type="ORF">GCM10022380_52230</name>
</gene>
<sequence length="97" mass="10798">MDGESGIPPMAYLRQVRLARARNDLINGDPDVLTVSAVALRWGFGHLGRFGAACQEWYGEPPSHTLRRWKGTQPGAIREPPHKSRTAGMTFSAKLRR</sequence>